<accession>A0A6J6MPQ5</accession>
<gene>
    <name evidence="1" type="ORF">UFOPK2310_00835</name>
</gene>
<evidence type="ECO:0000313" key="1">
    <source>
        <dbReference type="EMBL" id="CAB4674904.1"/>
    </source>
</evidence>
<name>A0A6J6MPQ5_9ZZZZ</name>
<organism evidence="1">
    <name type="scientific">freshwater metagenome</name>
    <dbReference type="NCBI Taxonomy" id="449393"/>
    <lineage>
        <taxon>unclassified sequences</taxon>
        <taxon>metagenomes</taxon>
        <taxon>ecological metagenomes</taxon>
    </lineage>
</organism>
<protein>
    <submittedName>
        <fullName evidence="1">Unannotated protein</fullName>
    </submittedName>
</protein>
<dbReference type="AlphaFoldDB" id="A0A6J6MPQ5"/>
<sequence>MQAPAAGFVERLLVYPRSGYTNRLQAIASSAILARQLGARFQICWELEEVVPGGALETLTDAFCD</sequence>
<dbReference type="EMBL" id="CAEZWW010000090">
    <property type="protein sequence ID" value="CAB4674904.1"/>
    <property type="molecule type" value="Genomic_DNA"/>
</dbReference>
<reference evidence="1" key="1">
    <citation type="submission" date="2020-05" db="EMBL/GenBank/DDBJ databases">
        <authorList>
            <person name="Chiriac C."/>
            <person name="Salcher M."/>
            <person name="Ghai R."/>
            <person name="Kavagutti S V."/>
        </authorList>
    </citation>
    <scope>NUCLEOTIDE SEQUENCE</scope>
</reference>
<proteinExistence type="predicted"/>